<reference evidence="2" key="1">
    <citation type="submission" date="2019-08" db="EMBL/GenBank/DDBJ databases">
        <authorList>
            <person name="Kucharzyk K."/>
            <person name="Murdoch R.W."/>
            <person name="Higgins S."/>
            <person name="Loffler F."/>
        </authorList>
    </citation>
    <scope>NUCLEOTIDE SEQUENCE</scope>
</reference>
<keyword evidence="1" id="KW-1133">Transmembrane helix</keyword>
<sequence>MKAYLSRRKERFFFFFLYSMSLFFFFSCLNPQEKKESENGLLSEEAFKTPDREYYPETWYHFIGGNVSKPGITADLEAIAKAGISGIQLFHGQFGGEWPGVSPQIQTLSEDWDELVQWTAEECKRLNLRFTMQNCPGWSYAGGPWIEPENSMRHLVYSRTDLAGGVASEITLAKPGNIEEEWRDYRDLFVIAFPTPEGDTGARLIPSRITSNRFGLSWRDCLVDRKTLTIPPSVMNLLSWISRFRK</sequence>
<accession>A0A645GN42</accession>
<dbReference type="PROSITE" id="PS51257">
    <property type="entry name" value="PROKAR_LIPOPROTEIN"/>
    <property type="match status" value="1"/>
</dbReference>
<protein>
    <submittedName>
        <fullName evidence="2">Uncharacterized protein</fullName>
    </submittedName>
</protein>
<comment type="caution">
    <text evidence="2">The sequence shown here is derived from an EMBL/GenBank/DDBJ whole genome shotgun (WGS) entry which is preliminary data.</text>
</comment>
<keyword evidence="1" id="KW-0812">Transmembrane</keyword>
<dbReference type="Pfam" id="PF17132">
    <property type="entry name" value="Glyco_hydro_106"/>
    <property type="match status" value="1"/>
</dbReference>
<dbReference type="EMBL" id="VSSQ01077565">
    <property type="protein sequence ID" value="MPN27596.1"/>
    <property type="molecule type" value="Genomic_DNA"/>
</dbReference>
<gene>
    <name evidence="2" type="ORF">SDC9_175030</name>
</gene>
<proteinExistence type="predicted"/>
<evidence type="ECO:0000313" key="2">
    <source>
        <dbReference type="EMBL" id="MPN27596.1"/>
    </source>
</evidence>
<dbReference type="AlphaFoldDB" id="A0A645GN42"/>
<evidence type="ECO:0000256" key="1">
    <source>
        <dbReference type="SAM" id="Phobius"/>
    </source>
</evidence>
<keyword evidence="1" id="KW-0472">Membrane</keyword>
<organism evidence="2">
    <name type="scientific">bioreactor metagenome</name>
    <dbReference type="NCBI Taxonomy" id="1076179"/>
    <lineage>
        <taxon>unclassified sequences</taxon>
        <taxon>metagenomes</taxon>
        <taxon>ecological metagenomes</taxon>
    </lineage>
</organism>
<name>A0A645GN42_9ZZZZ</name>
<feature type="transmembrane region" description="Helical" evidence="1">
    <location>
        <begin position="12"/>
        <end position="32"/>
    </location>
</feature>